<comment type="caution">
    <text evidence="1">The sequence shown here is derived from an EMBL/GenBank/DDBJ whole genome shotgun (WGS) entry which is preliminary data.</text>
</comment>
<evidence type="ECO:0000313" key="2">
    <source>
        <dbReference type="Proteomes" id="UP001151760"/>
    </source>
</evidence>
<proteinExistence type="predicted"/>
<name>A0ABQ5D3Z6_9ASTR</name>
<reference evidence="1" key="2">
    <citation type="submission" date="2022-01" db="EMBL/GenBank/DDBJ databases">
        <authorList>
            <person name="Yamashiro T."/>
            <person name="Shiraishi A."/>
            <person name="Satake H."/>
            <person name="Nakayama K."/>
        </authorList>
    </citation>
    <scope>NUCLEOTIDE SEQUENCE</scope>
</reference>
<evidence type="ECO:0000313" key="1">
    <source>
        <dbReference type="EMBL" id="GJT31539.1"/>
    </source>
</evidence>
<accession>A0ABQ5D3Z6</accession>
<gene>
    <name evidence="1" type="ORF">Tco_0921958</name>
</gene>
<organism evidence="1 2">
    <name type="scientific">Tanacetum coccineum</name>
    <dbReference type="NCBI Taxonomy" id="301880"/>
    <lineage>
        <taxon>Eukaryota</taxon>
        <taxon>Viridiplantae</taxon>
        <taxon>Streptophyta</taxon>
        <taxon>Embryophyta</taxon>
        <taxon>Tracheophyta</taxon>
        <taxon>Spermatophyta</taxon>
        <taxon>Magnoliopsida</taxon>
        <taxon>eudicotyledons</taxon>
        <taxon>Gunneridae</taxon>
        <taxon>Pentapetalae</taxon>
        <taxon>asterids</taxon>
        <taxon>campanulids</taxon>
        <taxon>Asterales</taxon>
        <taxon>Asteraceae</taxon>
        <taxon>Asteroideae</taxon>
        <taxon>Anthemideae</taxon>
        <taxon>Anthemidinae</taxon>
        <taxon>Tanacetum</taxon>
    </lineage>
</organism>
<protein>
    <submittedName>
        <fullName evidence="1">Uncharacterized protein</fullName>
    </submittedName>
</protein>
<reference evidence="1" key="1">
    <citation type="journal article" date="2022" name="Int. J. Mol. Sci.">
        <title>Draft Genome of Tanacetum Coccineum: Genomic Comparison of Closely Related Tanacetum-Family Plants.</title>
        <authorList>
            <person name="Yamashiro T."/>
            <person name="Shiraishi A."/>
            <person name="Nakayama K."/>
            <person name="Satake H."/>
        </authorList>
    </citation>
    <scope>NUCLEOTIDE SEQUENCE</scope>
</reference>
<keyword evidence="2" id="KW-1185">Reference proteome</keyword>
<dbReference type="Proteomes" id="UP001151760">
    <property type="component" value="Unassembled WGS sequence"/>
</dbReference>
<sequence>MEELLQAPTEGENFSKTDERIDKLADQILTLVEIVSKKVVTSAMVKAVEESYVTCGGAHAYYNCPNTDSNQSSVCAETAVCLWIASSSMPVKHGDLNEHLLFSYDSTLKILLFSIKVFRFLTLQSTSDKSLNSYA</sequence>
<dbReference type="EMBL" id="BQNB010014715">
    <property type="protein sequence ID" value="GJT31539.1"/>
    <property type="molecule type" value="Genomic_DNA"/>
</dbReference>